<gene>
    <name evidence="3" type="ORF">FWILDA_LOCUS10251</name>
</gene>
<dbReference type="EMBL" id="CAMKVN010002595">
    <property type="protein sequence ID" value="CAI2181772.1"/>
    <property type="molecule type" value="Genomic_DNA"/>
</dbReference>
<evidence type="ECO:0000256" key="1">
    <source>
        <dbReference type="SAM" id="Coils"/>
    </source>
</evidence>
<dbReference type="AlphaFoldDB" id="A0A9W4WYH8"/>
<dbReference type="OrthoDB" id="2396816at2759"/>
<dbReference type="GO" id="GO:0016887">
    <property type="term" value="F:ATP hydrolysis activity"/>
    <property type="evidence" value="ECO:0007669"/>
    <property type="project" value="InterPro"/>
</dbReference>
<dbReference type="Pfam" id="PF00004">
    <property type="entry name" value="AAA"/>
    <property type="match status" value="1"/>
</dbReference>
<evidence type="ECO:0000313" key="4">
    <source>
        <dbReference type="Proteomes" id="UP001153678"/>
    </source>
</evidence>
<reference evidence="3" key="1">
    <citation type="submission" date="2022-08" db="EMBL/GenBank/DDBJ databases">
        <authorList>
            <person name="Kallberg Y."/>
            <person name="Tangrot J."/>
            <person name="Rosling A."/>
        </authorList>
    </citation>
    <scope>NUCLEOTIDE SEQUENCE</scope>
    <source>
        <strain evidence="3">Wild A</strain>
    </source>
</reference>
<dbReference type="InterPro" id="IPR003959">
    <property type="entry name" value="ATPase_AAA_core"/>
</dbReference>
<dbReference type="Proteomes" id="UP001153678">
    <property type="component" value="Unassembled WGS sequence"/>
</dbReference>
<dbReference type="SUPFAM" id="SSF52540">
    <property type="entry name" value="P-loop containing nucleoside triphosphate hydrolases"/>
    <property type="match status" value="1"/>
</dbReference>
<name>A0A9W4WYH8_9GLOM</name>
<organism evidence="3 4">
    <name type="scientific">Funneliformis geosporum</name>
    <dbReference type="NCBI Taxonomy" id="1117311"/>
    <lineage>
        <taxon>Eukaryota</taxon>
        <taxon>Fungi</taxon>
        <taxon>Fungi incertae sedis</taxon>
        <taxon>Mucoromycota</taxon>
        <taxon>Glomeromycotina</taxon>
        <taxon>Glomeromycetes</taxon>
        <taxon>Glomerales</taxon>
        <taxon>Glomeraceae</taxon>
        <taxon>Funneliformis</taxon>
    </lineage>
</organism>
<dbReference type="InterPro" id="IPR027417">
    <property type="entry name" value="P-loop_NTPase"/>
</dbReference>
<protein>
    <submittedName>
        <fullName evidence="3">6423_t:CDS:1</fullName>
    </submittedName>
</protein>
<sequence>MTTIEEIRKELEKAEERFRKAEEKLEKFEEGEKKKRLNDLDDKILKGNEGTFELKKGWEVLRDKLEKEKKELKKIRNGWEEQVKYLQIKLVDFDKEKATSSTLKKRKWMVNSAMRPSDWDSHYFMDLENLNGPLYDNIRGGHFTVLFGTRASGKTTRALYAINQLEQEGFVCNYLSFEQINANNFWVSFGRTLSRNGDDHFDSCSFIDSSESFLDCFSKKTHGDKLRIVIFIDEFDGLFEADAQIRSEVLKVFRGIRNNIAFTIHSIVAIGTFSILHIDSDIDSESTYSLSSFNISEAIQNKYFILEQVESLFNQFAEDLKISIDKEIIEDIYTLTDGHAGLVCLCGRVIENNLVKSLEGSNLKYNIWKHFSVTSLVWEAITYSTFRKMVNTLLKKNSKRAVDYFRSYFMTNINPRYIYVVENVKLAEFLAAEGVLLPCDEHNKFRIASPLIRWMILQRVIPKWYPSCPSEDIPFNLEDPEALDMLNVLKLAIYSQSSSECNE</sequence>
<dbReference type="GO" id="GO:0005524">
    <property type="term" value="F:ATP binding"/>
    <property type="evidence" value="ECO:0007669"/>
    <property type="project" value="InterPro"/>
</dbReference>
<keyword evidence="1" id="KW-0175">Coiled coil</keyword>
<dbReference type="Gene3D" id="3.40.50.300">
    <property type="entry name" value="P-loop containing nucleotide triphosphate hydrolases"/>
    <property type="match status" value="1"/>
</dbReference>
<keyword evidence="4" id="KW-1185">Reference proteome</keyword>
<accession>A0A9W4WYH8</accession>
<comment type="caution">
    <text evidence="3">The sequence shown here is derived from an EMBL/GenBank/DDBJ whole genome shotgun (WGS) entry which is preliminary data.</text>
</comment>
<feature type="coiled-coil region" evidence="1">
    <location>
        <begin position="55"/>
        <end position="82"/>
    </location>
</feature>
<evidence type="ECO:0000259" key="2">
    <source>
        <dbReference type="Pfam" id="PF00004"/>
    </source>
</evidence>
<feature type="domain" description="ATPase AAA-type core" evidence="2">
    <location>
        <begin position="145"/>
        <end position="264"/>
    </location>
</feature>
<proteinExistence type="predicted"/>
<feature type="coiled-coil region" evidence="1">
    <location>
        <begin position="4"/>
        <end position="31"/>
    </location>
</feature>
<evidence type="ECO:0000313" key="3">
    <source>
        <dbReference type="EMBL" id="CAI2181772.1"/>
    </source>
</evidence>